<proteinExistence type="predicted"/>
<evidence type="ECO:0000313" key="2">
    <source>
        <dbReference type="EMBL" id="KAK3694220.1"/>
    </source>
</evidence>
<feature type="region of interest" description="Disordered" evidence="1">
    <location>
        <begin position="108"/>
        <end position="132"/>
    </location>
</feature>
<dbReference type="AlphaFoldDB" id="A0AAE0XIX5"/>
<organism evidence="2 3">
    <name type="scientific">Podospora appendiculata</name>
    <dbReference type="NCBI Taxonomy" id="314037"/>
    <lineage>
        <taxon>Eukaryota</taxon>
        <taxon>Fungi</taxon>
        <taxon>Dikarya</taxon>
        <taxon>Ascomycota</taxon>
        <taxon>Pezizomycotina</taxon>
        <taxon>Sordariomycetes</taxon>
        <taxon>Sordariomycetidae</taxon>
        <taxon>Sordariales</taxon>
        <taxon>Podosporaceae</taxon>
        <taxon>Podospora</taxon>
    </lineage>
</organism>
<reference evidence="2" key="1">
    <citation type="journal article" date="2023" name="Mol. Phylogenet. Evol.">
        <title>Genome-scale phylogeny and comparative genomics of the fungal order Sordariales.</title>
        <authorList>
            <person name="Hensen N."/>
            <person name="Bonometti L."/>
            <person name="Westerberg I."/>
            <person name="Brannstrom I.O."/>
            <person name="Guillou S."/>
            <person name="Cros-Aarteil S."/>
            <person name="Calhoun S."/>
            <person name="Haridas S."/>
            <person name="Kuo A."/>
            <person name="Mondo S."/>
            <person name="Pangilinan J."/>
            <person name="Riley R."/>
            <person name="LaButti K."/>
            <person name="Andreopoulos B."/>
            <person name="Lipzen A."/>
            <person name="Chen C."/>
            <person name="Yan M."/>
            <person name="Daum C."/>
            <person name="Ng V."/>
            <person name="Clum A."/>
            <person name="Steindorff A."/>
            <person name="Ohm R.A."/>
            <person name="Martin F."/>
            <person name="Silar P."/>
            <person name="Natvig D.O."/>
            <person name="Lalanne C."/>
            <person name="Gautier V."/>
            <person name="Ament-Velasquez S.L."/>
            <person name="Kruys A."/>
            <person name="Hutchinson M.I."/>
            <person name="Powell A.J."/>
            <person name="Barry K."/>
            <person name="Miller A.N."/>
            <person name="Grigoriev I.V."/>
            <person name="Debuchy R."/>
            <person name="Gladieux P."/>
            <person name="Hiltunen Thoren M."/>
            <person name="Johannesson H."/>
        </authorList>
    </citation>
    <scope>NUCLEOTIDE SEQUENCE</scope>
    <source>
        <strain evidence="2">CBS 314.62</strain>
    </source>
</reference>
<gene>
    <name evidence="2" type="ORF">B0T22DRAFT_476985</name>
</gene>
<dbReference type="Proteomes" id="UP001270362">
    <property type="component" value="Unassembled WGS sequence"/>
</dbReference>
<dbReference type="EMBL" id="JAULSO010000001">
    <property type="protein sequence ID" value="KAK3694220.1"/>
    <property type="molecule type" value="Genomic_DNA"/>
</dbReference>
<comment type="caution">
    <text evidence="2">The sequence shown here is derived from an EMBL/GenBank/DDBJ whole genome shotgun (WGS) entry which is preliminary data.</text>
</comment>
<evidence type="ECO:0000313" key="3">
    <source>
        <dbReference type="Proteomes" id="UP001270362"/>
    </source>
</evidence>
<evidence type="ECO:0000256" key="1">
    <source>
        <dbReference type="SAM" id="MobiDB-lite"/>
    </source>
</evidence>
<name>A0AAE0XIX5_9PEZI</name>
<feature type="region of interest" description="Disordered" evidence="1">
    <location>
        <begin position="166"/>
        <end position="189"/>
    </location>
</feature>
<feature type="region of interest" description="Disordered" evidence="1">
    <location>
        <begin position="201"/>
        <end position="252"/>
    </location>
</feature>
<reference evidence="2" key="2">
    <citation type="submission" date="2023-06" db="EMBL/GenBank/DDBJ databases">
        <authorList>
            <consortium name="Lawrence Berkeley National Laboratory"/>
            <person name="Haridas S."/>
            <person name="Hensen N."/>
            <person name="Bonometti L."/>
            <person name="Westerberg I."/>
            <person name="Brannstrom I.O."/>
            <person name="Guillou S."/>
            <person name="Cros-Aarteil S."/>
            <person name="Calhoun S."/>
            <person name="Kuo A."/>
            <person name="Mondo S."/>
            <person name="Pangilinan J."/>
            <person name="Riley R."/>
            <person name="Labutti K."/>
            <person name="Andreopoulos B."/>
            <person name="Lipzen A."/>
            <person name="Chen C."/>
            <person name="Yanf M."/>
            <person name="Daum C."/>
            <person name="Ng V."/>
            <person name="Clum A."/>
            <person name="Steindorff A."/>
            <person name="Ohm R."/>
            <person name="Martin F."/>
            <person name="Silar P."/>
            <person name="Natvig D."/>
            <person name="Lalanne C."/>
            <person name="Gautier V."/>
            <person name="Ament-Velasquez S.L."/>
            <person name="Kruys A."/>
            <person name="Hutchinson M.I."/>
            <person name="Powell A.J."/>
            <person name="Barry K."/>
            <person name="Miller A.N."/>
            <person name="Grigoriev I.V."/>
            <person name="Debuchy R."/>
            <person name="Gladieux P."/>
            <person name="Thoren M.H."/>
            <person name="Johannesson H."/>
        </authorList>
    </citation>
    <scope>NUCLEOTIDE SEQUENCE</scope>
    <source>
        <strain evidence="2">CBS 314.62</strain>
    </source>
</reference>
<sequence length="272" mass="30101">MPKRRATSRKAWLGQTLYHLDYPPSEQYCVLRVATKLNSKGKDLSQINFTKDEIEGFASVYVRLYQVPAKNQVRLQTWRDANQRLVRDWGDLGGFWNSQQGDLQLGWKPRKPGVPPEAVPEQDGGSTQNDINEMDVDSLHKVTATVDEKKNNKSTSSLAIYSDTIVSLLSPPGPPHPQSTRRQEGQPAAARNMSVLELVNSSKPSDAEDEEDMEVEVSSESGSADLDPESLVDDGGLYSGGPEYDTKMLRPANKSATTIRVLPDDDFGGRSH</sequence>
<keyword evidence="3" id="KW-1185">Reference proteome</keyword>
<feature type="compositionally biased region" description="Acidic residues" evidence="1">
    <location>
        <begin position="207"/>
        <end position="217"/>
    </location>
</feature>
<accession>A0AAE0XIX5</accession>
<protein>
    <submittedName>
        <fullName evidence="2">Uncharacterized protein</fullName>
    </submittedName>
</protein>